<gene>
    <name evidence="1" type="ORF">ABT39_MTgene3767</name>
</gene>
<evidence type="ECO:0000313" key="1">
    <source>
        <dbReference type="EMBL" id="KUM49218.1"/>
    </source>
</evidence>
<protein>
    <submittedName>
        <fullName evidence="1">Uncharacterized protein</fullName>
    </submittedName>
</protein>
<dbReference type="AlphaFoldDB" id="A0A117NI04"/>
<reference evidence="1" key="1">
    <citation type="journal article" date="2015" name="Genome Biol. Evol.">
        <title>Organellar Genomes of White Spruce (Picea glauca): Assembly and Annotation.</title>
        <authorList>
            <person name="Jackman S.D."/>
            <person name="Warren R.L."/>
            <person name="Gibb E.A."/>
            <person name="Vandervalk B.P."/>
            <person name="Mohamadi H."/>
            <person name="Chu J."/>
            <person name="Raymond A."/>
            <person name="Pleasance S."/>
            <person name="Coope R."/>
            <person name="Wildung M.R."/>
            <person name="Ritland C.E."/>
            <person name="Bousquet J."/>
            <person name="Jones S.J."/>
            <person name="Bohlmann J."/>
            <person name="Birol I."/>
        </authorList>
    </citation>
    <scope>NUCLEOTIDE SEQUENCE [LARGE SCALE GENOMIC DNA]</scope>
    <source>
        <tissue evidence="1">Flushing bud</tissue>
    </source>
</reference>
<proteinExistence type="predicted"/>
<organism evidence="1">
    <name type="scientific">Picea glauca</name>
    <name type="common">White spruce</name>
    <name type="synonym">Pinus glauca</name>
    <dbReference type="NCBI Taxonomy" id="3330"/>
    <lineage>
        <taxon>Eukaryota</taxon>
        <taxon>Viridiplantae</taxon>
        <taxon>Streptophyta</taxon>
        <taxon>Embryophyta</taxon>
        <taxon>Tracheophyta</taxon>
        <taxon>Spermatophyta</taxon>
        <taxon>Pinopsida</taxon>
        <taxon>Pinidae</taxon>
        <taxon>Conifers I</taxon>
        <taxon>Pinales</taxon>
        <taxon>Pinaceae</taxon>
        <taxon>Picea</taxon>
    </lineage>
</organism>
<name>A0A117NI04_PICGL</name>
<comment type="caution">
    <text evidence="1">The sequence shown here is derived from an EMBL/GenBank/DDBJ whole genome shotgun (WGS) entry which is preliminary data.</text>
</comment>
<accession>A0A117NI04</accession>
<keyword evidence="1" id="KW-0496">Mitochondrion</keyword>
<geneLocation type="mitochondrion" evidence="1"/>
<sequence length="74" mass="8612">MTHIGIWIRTKGRKLELQLLSQLGPRDLIELQLALDKVRMQAQMLPLPLMVVRQPGLRRMLQMDLDLPLMVVKL</sequence>
<dbReference type="EMBL" id="LKAM01000003">
    <property type="protein sequence ID" value="KUM49218.1"/>
    <property type="molecule type" value="Genomic_DNA"/>
</dbReference>